<dbReference type="InterPro" id="IPR036174">
    <property type="entry name" value="Znf_Sec23_Sec24_sf"/>
</dbReference>
<dbReference type="InterPro" id="IPR029006">
    <property type="entry name" value="ADF-H/Gelsolin-like_dom_sf"/>
</dbReference>
<dbReference type="SUPFAM" id="SSF53300">
    <property type="entry name" value="vWA-like"/>
    <property type="match status" value="1"/>
</dbReference>
<dbReference type="GO" id="GO:0000149">
    <property type="term" value="F:SNARE binding"/>
    <property type="evidence" value="ECO:0007669"/>
    <property type="project" value="TreeGrafter"/>
</dbReference>
<dbReference type="Gene3D" id="2.60.40.1670">
    <property type="entry name" value="beta-sandwich domain of Sec23/24"/>
    <property type="match status" value="2"/>
</dbReference>
<evidence type="ECO:0000256" key="1">
    <source>
        <dbReference type="SAM" id="MobiDB-lite"/>
    </source>
</evidence>
<sequence length="836" mass="86518">RGGCRCLLCGVHQGEQPGFDLLTDVIAPMYLTEAELHALGLPLALCITPLGTSRSVPTAQPAPRQGNEGDGQPRAPGRCGCCGAYVCAAVGFRPEGWVCALCGEVNDFSRGDNWRYMPGPDSTSPAPLPGLDASPAATDLEQTGAGAVEVDCRPMLLALVDVGGPAPCVAASCAALLAGVEAAPAGTLFVLMTYAGEEQEAVFCADNSAGQEALRPAPLRQLAAGVPPARWLLDLEQDKEIVVATLEELELAHSAPASPGRQEAPAPADVAGTLSLVTCALEAHAPTIAALRSTDPAALLDTRPGALACSRLLFFAARVPTSGAGAVIGVVQPPLMMPLDRGDLDDDTSTRASAPPPPAQSLPGLDAGHPELTAWGDAGDEETPPPTPVAVDPGVPLAPGLREVCPGVALAYAPAHSVPYAALGAELAAQGVVLDLFALGPHFLGLYALAPAAEVTGGAVYRYPDPLSSRLAQDVCKRIASRSASDCLLRLRCSPGLCVAASLNAALTPVDRDSDGLWQAAAAHPGTTWAVELGFQGGKMRQPPAFQTAFQYLALVAQEPGAGCDGRWSWRLQRRLRICTLVCSDSAGASLGPGRPSPPHALPDVDPAAVAAVLTQQAIRALPGVGREALEAALADWLRALAASLWKRGLGPASHDGPSWLQALLQGLHALLRALHGLQPHGDADAVRRALWASLWPPHLLAALYPRLSSWDSHEAEAFERHSLSRAALELSGASLFLMDAPHAVLIVSTAAAPDAATSPPDAWRPPRGSALRRAAEAAVAARLPTPELAMVRGTAALEPFLQDDEGLRSDDPGVPLAALCHVSFLRALQRVAVHA</sequence>
<dbReference type="Gene3D" id="1.20.120.730">
    <property type="entry name" value="Sec23/Sec24 helical domain"/>
    <property type="match status" value="1"/>
</dbReference>
<dbReference type="InterPro" id="IPR050550">
    <property type="entry name" value="SEC23_SEC24_subfamily"/>
</dbReference>
<dbReference type="EMBL" id="GDKF01009987">
    <property type="protein sequence ID" value="JAT68635.1"/>
    <property type="molecule type" value="Transcribed_RNA"/>
</dbReference>
<dbReference type="PANTHER" id="PTHR13803">
    <property type="entry name" value="SEC24-RELATED PROTEIN"/>
    <property type="match status" value="1"/>
</dbReference>
<gene>
    <name evidence="2" type="ORF">g.17020</name>
</gene>
<dbReference type="GO" id="GO:0030127">
    <property type="term" value="C:COPII vesicle coat"/>
    <property type="evidence" value="ECO:0007669"/>
    <property type="project" value="InterPro"/>
</dbReference>
<dbReference type="GO" id="GO:0090110">
    <property type="term" value="P:COPII-coated vesicle cargo loading"/>
    <property type="evidence" value="ECO:0007669"/>
    <property type="project" value="TreeGrafter"/>
</dbReference>
<evidence type="ECO:0000313" key="2">
    <source>
        <dbReference type="EMBL" id="JAT68635.1"/>
    </source>
</evidence>
<accession>A0A1D1ZPI1</accession>
<dbReference type="SUPFAM" id="SSF81995">
    <property type="entry name" value="beta-sandwich domain of Sec23/24"/>
    <property type="match status" value="1"/>
</dbReference>
<feature type="region of interest" description="Disordered" evidence="1">
    <location>
        <begin position="116"/>
        <end position="137"/>
    </location>
</feature>
<dbReference type="PANTHER" id="PTHR13803:SF17">
    <property type="entry name" value="PROTEIN TRANSPORT PROTEIN SEC24"/>
    <property type="match status" value="1"/>
</dbReference>
<dbReference type="Gene3D" id="3.40.20.10">
    <property type="entry name" value="Severin"/>
    <property type="match status" value="1"/>
</dbReference>
<name>A0A1D1ZPI1_AUXPR</name>
<dbReference type="Gene3D" id="3.40.50.410">
    <property type="entry name" value="von Willebrand factor, type A domain"/>
    <property type="match status" value="1"/>
</dbReference>
<proteinExistence type="predicted"/>
<dbReference type="InterPro" id="IPR036465">
    <property type="entry name" value="vWFA_dom_sf"/>
</dbReference>
<dbReference type="GO" id="GO:0008270">
    <property type="term" value="F:zinc ion binding"/>
    <property type="evidence" value="ECO:0007669"/>
    <property type="project" value="InterPro"/>
</dbReference>
<dbReference type="GO" id="GO:0006886">
    <property type="term" value="P:intracellular protein transport"/>
    <property type="evidence" value="ECO:0007669"/>
    <property type="project" value="InterPro"/>
</dbReference>
<dbReference type="AlphaFoldDB" id="A0A1D1ZPI1"/>
<feature type="region of interest" description="Disordered" evidence="1">
    <location>
        <begin position="339"/>
        <end position="388"/>
    </location>
</feature>
<protein>
    <submittedName>
        <fullName evidence="2">Uncharacterized protein</fullName>
    </submittedName>
</protein>
<organism evidence="2">
    <name type="scientific">Auxenochlorella protothecoides</name>
    <name type="common">Green microalga</name>
    <name type="synonym">Chlorella protothecoides</name>
    <dbReference type="NCBI Taxonomy" id="3075"/>
    <lineage>
        <taxon>Eukaryota</taxon>
        <taxon>Viridiplantae</taxon>
        <taxon>Chlorophyta</taxon>
        <taxon>core chlorophytes</taxon>
        <taxon>Trebouxiophyceae</taxon>
        <taxon>Chlorellales</taxon>
        <taxon>Chlorellaceae</taxon>
        <taxon>Auxenochlorella</taxon>
    </lineage>
</organism>
<dbReference type="SUPFAM" id="SSF82919">
    <property type="entry name" value="Zn-finger domain of Sec23/24"/>
    <property type="match status" value="1"/>
</dbReference>
<dbReference type="GO" id="GO:0070971">
    <property type="term" value="C:endoplasmic reticulum exit site"/>
    <property type="evidence" value="ECO:0007669"/>
    <property type="project" value="TreeGrafter"/>
</dbReference>
<feature type="non-terminal residue" evidence="2">
    <location>
        <position position="1"/>
    </location>
</feature>
<dbReference type="Gene3D" id="2.30.30.380">
    <property type="entry name" value="Zn-finger domain of Sec23/24"/>
    <property type="match status" value="1"/>
</dbReference>
<reference evidence="2" key="1">
    <citation type="submission" date="2015-08" db="EMBL/GenBank/DDBJ databases">
        <authorList>
            <person name="Babu N.S."/>
            <person name="Beckwith C.J."/>
            <person name="Beseler K.G."/>
            <person name="Brison A."/>
            <person name="Carone J.V."/>
            <person name="Caskin T.P."/>
            <person name="Diamond M."/>
            <person name="Durham M.E."/>
            <person name="Foxe J.M."/>
            <person name="Go M."/>
            <person name="Henderson B.A."/>
            <person name="Jones I.B."/>
            <person name="McGettigan J.A."/>
            <person name="Micheletti S.J."/>
            <person name="Nasrallah M.E."/>
            <person name="Ortiz D."/>
            <person name="Piller C.R."/>
            <person name="Privatt S.R."/>
            <person name="Schneider S.L."/>
            <person name="Sharp S."/>
            <person name="Smith T.C."/>
            <person name="Stanton J.D."/>
            <person name="Ullery H.E."/>
            <person name="Wilson R.J."/>
            <person name="Serrano M.G."/>
            <person name="Buck G."/>
            <person name="Lee V."/>
            <person name="Wang Y."/>
            <person name="Carvalho R."/>
            <person name="Voegtly L."/>
            <person name="Shi R."/>
            <person name="Duckworth R."/>
            <person name="Johnson A."/>
            <person name="Loviza R."/>
            <person name="Walstead R."/>
            <person name="Shah Z."/>
            <person name="Kiflezghi M."/>
            <person name="Wade K."/>
            <person name="Ball S.L."/>
            <person name="Bradley K.W."/>
            <person name="Asai D.J."/>
            <person name="Bowman C.A."/>
            <person name="Russell D.A."/>
            <person name="Pope W.H."/>
            <person name="Jacobs-Sera D."/>
            <person name="Hendrix R.W."/>
            <person name="Hatfull G.F."/>
        </authorList>
    </citation>
    <scope>NUCLEOTIDE SEQUENCE</scope>
</reference>